<protein>
    <recommendedName>
        <fullName evidence="5">HTH gntR-type domain-containing protein</fullName>
    </recommendedName>
</protein>
<dbReference type="Pfam" id="PF00392">
    <property type="entry name" value="GntR"/>
    <property type="match status" value="1"/>
</dbReference>
<comment type="caution">
    <text evidence="6">The sequence shown here is derived from an EMBL/GenBank/DDBJ whole genome shotgun (WGS) entry which is preliminary data.</text>
</comment>
<dbReference type="EMBL" id="PYAL01000004">
    <property type="protein sequence ID" value="RXN88056.1"/>
    <property type="molecule type" value="Genomic_DNA"/>
</dbReference>
<dbReference type="InterPro" id="IPR011711">
    <property type="entry name" value="GntR_C"/>
</dbReference>
<feature type="domain" description="HTH gntR-type" evidence="5">
    <location>
        <begin position="60"/>
        <end position="128"/>
    </location>
</feature>
<dbReference type="InterPro" id="IPR008920">
    <property type="entry name" value="TF_FadR/GntR_C"/>
</dbReference>
<evidence type="ECO:0000256" key="4">
    <source>
        <dbReference type="SAM" id="MobiDB-lite"/>
    </source>
</evidence>
<dbReference type="InterPro" id="IPR036390">
    <property type="entry name" value="WH_DNA-bd_sf"/>
</dbReference>
<keyword evidence="7" id="KW-1185">Reference proteome</keyword>
<gene>
    <name evidence="6" type="ORF">C7R54_15895</name>
</gene>
<dbReference type="Pfam" id="PF07729">
    <property type="entry name" value="FCD"/>
    <property type="match status" value="1"/>
</dbReference>
<dbReference type="PRINTS" id="PR00035">
    <property type="entry name" value="HTHGNTR"/>
</dbReference>
<dbReference type="Gene3D" id="1.20.120.530">
    <property type="entry name" value="GntR ligand-binding domain-like"/>
    <property type="match status" value="1"/>
</dbReference>
<sequence>MMGIWATSRCWRMDLARPQFAQSCKICQLNMMSQPAPRATCPERAHASHSRPMTEASPDRRLGDKVYEQLLALLGTEGFEPHARLPGEIELARRFAVSRPVLRQALARLRAEGRISARKGSGNYVEALQPQAEIVEFGPLTSIPDIKAFLDFRCALEGEIVARTAQDAPPSAVQEVARRQDALEQALLAGGSGIDEDIAFHVAIAAACGNRFFEMTMTALVAQTRFSIDLVRKLGGPMQAQRRQAVLAEHRAIVAAIEAGDPVAARAAMSAHLEGGIARLFGNTR</sequence>
<proteinExistence type="predicted"/>
<evidence type="ECO:0000259" key="5">
    <source>
        <dbReference type="PROSITE" id="PS50949"/>
    </source>
</evidence>
<dbReference type="SMART" id="SM00895">
    <property type="entry name" value="FCD"/>
    <property type="match status" value="1"/>
</dbReference>
<feature type="region of interest" description="Disordered" evidence="4">
    <location>
        <begin position="37"/>
        <end position="59"/>
    </location>
</feature>
<dbReference type="Proteomes" id="UP000290849">
    <property type="component" value="Unassembled WGS sequence"/>
</dbReference>
<dbReference type="PROSITE" id="PS50949">
    <property type="entry name" value="HTH_GNTR"/>
    <property type="match status" value="1"/>
</dbReference>
<dbReference type="InterPro" id="IPR036388">
    <property type="entry name" value="WH-like_DNA-bd_sf"/>
</dbReference>
<dbReference type="SUPFAM" id="SSF46785">
    <property type="entry name" value="Winged helix' DNA-binding domain"/>
    <property type="match status" value="1"/>
</dbReference>
<dbReference type="SUPFAM" id="SSF48008">
    <property type="entry name" value="GntR ligand-binding domain-like"/>
    <property type="match status" value="1"/>
</dbReference>
<dbReference type="OrthoDB" id="5450856at2"/>
<evidence type="ECO:0000256" key="3">
    <source>
        <dbReference type="ARBA" id="ARBA00023163"/>
    </source>
</evidence>
<dbReference type="GO" id="GO:0003700">
    <property type="term" value="F:DNA-binding transcription factor activity"/>
    <property type="evidence" value="ECO:0007669"/>
    <property type="project" value="InterPro"/>
</dbReference>
<dbReference type="InterPro" id="IPR000524">
    <property type="entry name" value="Tscrpt_reg_HTH_GntR"/>
</dbReference>
<organism evidence="6 7">
    <name type="scientific">Achromobacter aloeverae</name>
    <dbReference type="NCBI Taxonomy" id="1750518"/>
    <lineage>
        <taxon>Bacteria</taxon>
        <taxon>Pseudomonadati</taxon>
        <taxon>Pseudomonadota</taxon>
        <taxon>Betaproteobacteria</taxon>
        <taxon>Burkholderiales</taxon>
        <taxon>Alcaligenaceae</taxon>
        <taxon>Achromobacter</taxon>
    </lineage>
</organism>
<dbReference type="SMART" id="SM00345">
    <property type="entry name" value="HTH_GNTR"/>
    <property type="match status" value="1"/>
</dbReference>
<keyword evidence="1" id="KW-0805">Transcription regulation</keyword>
<dbReference type="PANTHER" id="PTHR43537:SF5">
    <property type="entry name" value="UXU OPERON TRANSCRIPTIONAL REGULATOR"/>
    <property type="match status" value="1"/>
</dbReference>
<evidence type="ECO:0000313" key="6">
    <source>
        <dbReference type="EMBL" id="RXN88056.1"/>
    </source>
</evidence>
<dbReference type="Gene3D" id="1.10.10.10">
    <property type="entry name" value="Winged helix-like DNA-binding domain superfamily/Winged helix DNA-binding domain"/>
    <property type="match status" value="1"/>
</dbReference>
<evidence type="ECO:0000256" key="2">
    <source>
        <dbReference type="ARBA" id="ARBA00023125"/>
    </source>
</evidence>
<dbReference type="PANTHER" id="PTHR43537">
    <property type="entry name" value="TRANSCRIPTIONAL REGULATOR, GNTR FAMILY"/>
    <property type="match status" value="1"/>
</dbReference>
<evidence type="ECO:0000313" key="7">
    <source>
        <dbReference type="Proteomes" id="UP000290849"/>
    </source>
</evidence>
<dbReference type="CDD" id="cd07377">
    <property type="entry name" value="WHTH_GntR"/>
    <property type="match status" value="1"/>
</dbReference>
<reference evidence="6 7" key="1">
    <citation type="journal article" date="2017" name="Int. J. Syst. Evol. Microbiol.">
        <title>Achromobacter aloeverae sp. nov., isolated from the root of Aloe vera (L.) Burm.f.</title>
        <authorList>
            <person name="Kuncharoen N."/>
            <person name="Muramatsu Y."/>
            <person name="Shibata C."/>
            <person name="Kamakura Y."/>
            <person name="Nakagawa Y."/>
            <person name="Tanasupawat S."/>
        </authorList>
    </citation>
    <scope>NUCLEOTIDE SEQUENCE [LARGE SCALE GENOMIC DNA]</scope>
    <source>
        <strain evidence="6 7">AVA-1</strain>
    </source>
</reference>
<dbReference type="AlphaFoldDB" id="A0A4Q1HK93"/>
<name>A0A4Q1HK93_9BURK</name>
<keyword evidence="3" id="KW-0804">Transcription</keyword>
<accession>A0A4Q1HK93</accession>
<evidence type="ECO:0000256" key="1">
    <source>
        <dbReference type="ARBA" id="ARBA00023015"/>
    </source>
</evidence>
<keyword evidence="2" id="KW-0238">DNA-binding</keyword>
<dbReference type="GO" id="GO:0003677">
    <property type="term" value="F:DNA binding"/>
    <property type="evidence" value="ECO:0007669"/>
    <property type="project" value="UniProtKB-KW"/>
</dbReference>